<dbReference type="InterPro" id="IPR005084">
    <property type="entry name" value="CBM6"/>
</dbReference>
<dbReference type="Gene3D" id="2.60.120.260">
    <property type="entry name" value="Galactose-binding domain-like"/>
    <property type="match status" value="1"/>
</dbReference>
<dbReference type="Pfam" id="PF09479">
    <property type="entry name" value="Flg_new"/>
    <property type="match status" value="2"/>
</dbReference>
<dbReference type="Gene3D" id="2.60.40.10">
    <property type="entry name" value="Immunoglobulins"/>
    <property type="match status" value="1"/>
</dbReference>
<dbReference type="InterPro" id="IPR042229">
    <property type="entry name" value="Listeria/Bacterioides_rpt_sf"/>
</dbReference>
<dbReference type="InterPro" id="IPR013378">
    <property type="entry name" value="InlB-like_B-rpt"/>
</dbReference>
<comment type="subcellular location">
    <subcellularLocation>
        <location evidence="1">Cell envelope</location>
    </subcellularLocation>
</comment>
<dbReference type="Proteomes" id="UP000179797">
    <property type="component" value="Unassembled WGS sequence"/>
</dbReference>
<feature type="domain" description="CBM6" evidence="2">
    <location>
        <begin position="149"/>
        <end position="288"/>
    </location>
</feature>
<dbReference type="AlphaFoldDB" id="A0A1S1YU00"/>
<dbReference type="Pfam" id="PF17957">
    <property type="entry name" value="Big_7"/>
    <property type="match status" value="1"/>
</dbReference>
<protein>
    <recommendedName>
        <fullName evidence="2">CBM6 domain-containing protein</fullName>
    </recommendedName>
</protein>
<dbReference type="EMBL" id="JRYR02000002">
    <property type="protein sequence ID" value="OHX64514.1"/>
    <property type="molecule type" value="Genomic_DNA"/>
</dbReference>
<name>A0A1S1YU00_FLAPC</name>
<dbReference type="NCBIfam" id="TIGR04183">
    <property type="entry name" value="Por_Secre_tail"/>
    <property type="match status" value="1"/>
</dbReference>
<dbReference type="Pfam" id="PF18962">
    <property type="entry name" value="Por_Secre_tail"/>
    <property type="match status" value="1"/>
</dbReference>
<sequence>MMKKQLTISGLTSIAKHYVLTFALALLGIFTTQNAFAQESIVVELTTPIQSSTHIVGFDITISASATADSGIERVNFKVNGDQIKSDAAAPYSTTWTPTETGTYSITCVAVDNETFRKTSEAVTITVVEASEIKQTAFTPDETPHQLPNRIEFEHYDNGGINVAYWDKKGNNASDFRSEEMVDISTDGTKVRDIKEGEWLEYTIEVPETGDYDLLVNHQTRRSPAYAQLTVSFIDEGITFESNKVLTNTGSESFMTEKIGTYTMEAGVHVLRFSLLNFGFDVDYFVLNKAGATYEVTFNDGVGTTVKTTKADLTVDLPDAPTNPDKTFKHWETSDGQIFDENTVVTADMEVTVVWDVKKYTLNITSENGTVAVDPEQDNYEENTEVTLTATADEFYEFESWTGDYEGTENPLTVTVTKDLNITANFKTSIVFYNVTFNDGTNTVVVKTNADGTCELPEQPVQIENNFQHWETSTGEIFDETTVVTEDMEVTAVWAVKTFSLTVNSDNGTVAISPEQDVYEINTEVTLTATGAEGYSFVSWSGDYIGTDNPITVKVTKDMSLTAIYETVTSIDVLQSVSNVYPNPSNGVVNIELTQGDNAAYKLYTLSGQLVSEGEFSRKTVLNVPKQKSGMYILEIITKQGVETKKILVE</sequence>
<evidence type="ECO:0000259" key="2">
    <source>
        <dbReference type="PROSITE" id="PS51175"/>
    </source>
</evidence>
<proteinExistence type="predicted"/>
<dbReference type="InterPro" id="IPR026444">
    <property type="entry name" value="Secre_tail"/>
</dbReference>
<evidence type="ECO:0000256" key="1">
    <source>
        <dbReference type="ARBA" id="ARBA00004196"/>
    </source>
</evidence>
<dbReference type="SUPFAM" id="SSF49785">
    <property type="entry name" value="Galactose-binding domain-like"/>
    <property type="match status" value="1"/>
</dbReference>
<dbReference type="PROSITE" id="PS51175">
    <property type="entry name" value="CBM6"/>
    <property type="match status" value="1"/>
</dbReference>
<dbReference type="Gene3D" id="2.60.40.4270">
    <property type="entry name" value="Listeria-Bacteroides repeat domain"/>
    <property type="match status" value="2"/>
</dbReference>
<evidence type="ECO:0000313" key="4">
    <source>
        <dbReference type="Proteomes" id="UP000179797"/>
    </source>
</evidence>
<dbReference type="Pfam" id="PF18099">
    <property type="entry name" value="CBM_35_2"/>
    <property type="match status" value="1"/>
</dbReference>
<evidence type="ECO:0000313" key="3">
    <source>
        <dbReference type="EMBL" id="OHX64514.1"/>
    </source>
</evidence>
<dbReference type="InterPro" id="IPR013783">
    <property type="entry name" value="Ig-like_fold"/>
</dbReference>
<accession>A0A1S1YU00</accession>
<reference evidence="3 4" key="1">
    <citation type="journal article" date="2012" name="Int. J. Syst. Evol. Microbiol.">
        <title>Flammeovirga pacifica sp. nov., isolated from deep-sea sediment.</title>
        <authorList>
            <person name="Xu H."/>
            <person name="Fu Y."/>
            <person name="Yang N."/>
            <person name="Ding Z."/>
            <person name="Lai Q."/>
            <person name="Zeng R."/>
        </authorList>
    </citation>
    <scope>NUCLEOTIDE SEQUENCE [LARGE SCALE GENOMIC DNA]</scope>
    <source>
        <strain evidence="4">DSM 24597 / LMG 26175 / WPAGA1</strain>
    </source>
</reference>
<comment type="caution">
    <text evidence="3">The sequence shown here is derived from an EMBL/GenBank/DDBJ whole genome shotgun (WGS) entry which is preliminary data.</text>
</comment>
<dbReference type="STRING" id="915059.NH26_23345"/>
<keyword evidence="4" id="KW-1185">Reference proteome</keyword>
<dbReference type="InterPro" id="IPR008979">
    <property type="entry name" value="Galactose-bd-like_sf"/>
</dbReference>
<dbReference type="GO" id="GO:0030246">
    <property type="term" value="F:carbohydrate binding"/>
    <property type="evidence" value="ECO:0007669"/>
    <property type="project" value="InterPro"/>
</dbReference>
<dbReference type="InterPro" id="IPR044060">
    <property type="entry name" value="Bacterial_rp_domain"/>
</dbReference>
<dbReference type="InterPro" id="IPR041342">
    <property type="entry name" value="CBM35"/>
</dbReference>
<gene>
    <name evidence="3" type="ORF">NH26_23345</name>
</gene>
<organism evidence="3 4">
    <name type="scientific">Flammeovirga pacifica</name>
    <dbReference type="NCBI Taxonomy" id="915059"/>
    <lineage>
        <taxon>Bacteria</taxon>
        <taxon>Pseudomonadati</taxon>
        <taxon>Bacteroidota</taxon>
        <taxon>Cytophagia</taxon>
        <taxon>Cytophagales</taxon>
        <taxon>Flammeovirgaceae</taxon>
        <taxon>Flammeovirga</taxon>
    </lineage>
</organism>
<dbReference type="Pfam" id="PF18998">
    <property type="entry name" value="Flg_new_2"/>
    <property type="match status" value="2"/>
</dbReference>
<dbReference type="GO" id="GO:0030313">
    <property type="term" value="C:cell envelope"/>
    <property type="evidence" value="ECO:0007669"/>
    <property type="project" value="UniProtKB-SubCell"/>
</dbReference>
<dbReference type="CDD" id="cd04080">
    <property type="entry name" value="CBM6_cellulase-like"/>
    <property type="match status" value="1"/>
</dbReference>